<evidence type="ECO:0000256" key="7">
    <source>
        <dbReference type="ARBA" id="ARBA00023303"/>
    </source>
</evidence>
<dbReference type="Proteomes" id="UP000179233">
    <property type="component" value="Unassembled WGS sequence"/>
</dbReference>
<dbReference type="GO" id="GO:0005249">
    <property type="term" value="F:voltage-gated potassium channel activity"/>
    <property type="evidence" value="ECO:0007669"/>
    <property type="project" value="InterPro"/>
</dbReference>
<organism evidence="10 11">
    <name type="scientific">Candidatus Chisholmbacteria bacterium RIFCSPHIGHO2_01_FULL_52_32</name>
    <dbReference type="NCBI Taxonomy" id="1797591"/>
    <lineage>
        <taxon>Bacteria</taxon>
        <taxon>Candidatus Chisholmiibacteriota</taxon>
    </lineage>
</organism>
<evidence type="ECO:0000256" key="3">
    <source>
        <dbReference type="ARBA" id="ARBA00022692"/>
    </source>
</evidence>
<reference evidence="10 11" key="1">
    <citation type="journal article" date="2016" name="Nat. Commun.">
        <title>Thousands of microbial genomes shed light on interconnected biogeochemical processes in an aquifer system.</title>
        <authorList>
            <person name="Anantharaman K."/>
            <person name="Brown C.T."/>
            <person name="Hug L.A."/>
            <person name="Sharon I."/>
            <person name="Castelle C.J."/>
            <person name="Probst A.J."/>
            <person name="Thomas B.C."/>
            <person name="Singh A."/>
            <person name="Wilkins M.J."/>
            <person name="Karaoz U."/>
            <person name="Brodie E.L."/>
            <person name="Williams K.H."/>
            <person name="Hubbard S.S."/>
            <person name="Banfield J.F."/>
        </authorList>
    </citation>
    <scope>NUCLEOTIDE SEQUENCE [LARGE SCALE GENOMIC DNA]</scope>
</reference>
<feature type="transmembrane region" description="Helical" evidence="8">
    <location>
        <begin position="12"/>
        <end position="31"/>
    </location>
</feature>
<evidence type="ECO:0000259" key="9">
    <source>
        <dbReference type="Pfam" id="PF07885"/>
    </source>
</evidence>
<dbReference type="Gene3D" id="1.20.5.110">
    <property type="match status" value="1"/>
</dbReference>
<feature type="domain" description="Potassium channel" evidence="9">
    <location>
        <begin position="17"/>
        <end position="94"/>
    </location>
</feature>
<keyword evidence="6 8" id="KW-0472">Membrane</keyword>
<dbReference type="PRINTS" id="PR00169">
    <property type="entry name" value="KCHANNEL"/>
</dbReference>
<evidence type="ECO:0000256" key="6">
    <source>
        <dbReference type="ARBA" id="ARBA00023136"/>
    </source>
</evidence>
<dbReference type="PANTHER" id="PTHR11537">
    <property type="entry name" value="VOLTAGE-GATED POTASSIUM CHANNEL"/>
    <property type="match status" value="1"/>
</dbReference>
<dbReference type="Gene3D" id="1.10.287.70">
    <property type="match status" value="1"/>
</dbReference>
<dbReference type="EMBL" id="MHCJ01000006">
    <property type="protein sequence ID" value="OGY17812.1"/>
    <property type="molecule type" value="Genomic_DNA"/>
</dbReference>
<keyword evidence="5" id="KW-0406">Ion transport</keyword>
<accession>A0A1G1VQZ2</accession>
<dbReference type="Pfam" id="PF07885">
    <property type="entry name" value="Ion_trans_2"/>
    <property type="match status" value="1"/>
</dbReference>
<dbReference type="GO" id="GO:0001508">
    <property type="term" value="P:action potential"/>
    <property type="evidence" value="ECO:0007669"/>
    <property type="project" value="TreeGrafter"/>
</dbReference>
<dbReference type="GO" id="GO:0008076">
    <property type="term" value="C:voltage-gated potassium channel complex"/>
    <property type="evidence" value="ECO:0007669"/>
    <property type="project" value="InterPro"/>
</dbReference>
<keyword evidence="4 8" id="KW-1133">Transmembrane helix</keyword>
<feature type="transmembrane region" description="Helical" evidence="8">
    <location>
        <begin position="71"/>
        <end position="96"/>
    </location>
</feature>
<dbReference type="PANTHER" id="PTHR11537:SF254">
    <property type="entry name" value="POTASSIUM VOLTAGE-GATED CHANNEL PROTEIN SHAB"/>
    <property type="match status" value="1"/>
</dbReference>
<comment type="subcellular location">
    <subcellularLocation>
        <location evidence="1">Membrane</location>
        <topology evidence="1">Multi-pass membrane protein</topology>
    </subcellularLocation>
</comment>
<comment type="caution">
    <text evidence="10">The sequence shown here is derived from an EMBL/GenBank/DDBJ whole genome shotgun (WGS) entry which is preliminary data.</text>
</comment>
<dbReference type="SUPFAM" id="SSF81324">
    <property type="entry name" value="Voltage-gated potassium channels"/>
    <property type="match status" value="1"/>
</dbReference>
<dbReference type="InterPro" id="IPR028325">
    <property type="entry name" value="VG_K_chnl"/>
</dbReference>
<dbReference type="AlphaFoldDB" id="A0A1G1VQZ2"/>
<sequence length="138" mass="16178">MRYILKSHRFVITIIILIFMTIVFGFLIVPIEISDPTTTFRNAEDGLWWSFTTVTGVGFGDYYPVTTTGRIIGVILETIGVTIFGLIIAILTINLYRDEQQFYWRRMTERFDRIEEKLIKLEQKQDYSIKTNEKPKKG</sequence>
<evidence type="ECO:0000313" key="11">
    <source>
        <dbReference type="Proteomes" id="UP000179233"/>
    </source>
</evidence>
<evidence type="ECO:0000256" key="4">
    <source>
        <dbReference type="ARBA" id="ARBA00022989"/>
    </source>
</evidence>
<protein>
    <recommendedName>
        <fullName evidence="9">Potassium channel domain-containing protein</fullName>
    </recommendedName>
</protein>
<evidence type="ECO:0000256" key="8">
    <source>
        <dbReference type="SAM" id="Phobius"/>
    </source>
</evidence>
<evidence type="ECO:0000256" key="5">
    <source>
        <dbReference type="ARBA" id="ARBA00023065"/>
    </source>
</evidence>
<evidence type="ECO:0000256" key="2">
    <source>
        <dbReference type="ARBA" id="ARBA00022448"/>
    </source>
</evidence>
<dbReference type="InterPro" id="IPR013099">
    <property type="entry name" value="K_chnl_dom"/>
</dbReference>
<keyword evidence="3 8" id="KW-0812">Transmembrane</keyword>
<keyword evidence="7" id="KW-0407">Ion channel</keyword>
<evidence type="ECO:0000256" key="1">
    <source>
        <dbReference type="ARBA" id="ARBA00004141"/>
    </source>
</evidence>
<keyword evidence="2" id="KW-0813">Transport</keyword>
<name>A0A1G1VQZ2_9BACT</name>
<evidence type="ECO:0000313" key="10">
    <source>
        <dbReference type="EMBL" id="OGY17812.1"/>
    </source>
</evidence>
<proteinExistence type="predicted"/>
<gene>
    <name evidence="10" type="ORF">A2786_00615</name>
</gene>